<evidence type="ECO:0000313" key="2">
    <source>
        <dbReference type="EMBL" id="QOY92263.1"/>
    </source>
</evidence>
<sequence length="454" mass="49961">MAKAITGGWQDRRAEGKSIRGKVPRESLGDWAPSAHRPDPVQLILKTNSGRQDRYVPLRMGRMAESPFGFLRGAAAMMTFDLAAAVNSGICGGICGDAHFANFGLFGTAQRDVTLDLNDFDEARVGPWEWDLKRLCASINVFGRQAGLPRKQRAAIVERCARGYRQQAILLQDKGALHIWYLNLFPGEGEPLDRVDPSYQDLLRRALDKARTQNSDAALGKLAEQDAKGAWHLKLAPPVLSRVDGKTRKAVEEALGAYVESLPRERRGLMRHYRIADVGHRVGGVGSAGVRNYVVLMFGACANDALVLQVKEATPPVQVDHLPALPPDLATHDGRRVVYYQRLMQASGDILLGWTSVGDRPFYVRQQRNLKGQIPVERFDAGNWQRYAYTLGGLLARAHARSGDIALIAGYCGSSSILDEAMVRWAEAYGDQTVMDHALLVEAIQKKKVKALAG</sequence>
<gene>
    <name evidence="2" type="ORF">IRI77_35135</name>
</gene>
<dbReference type="PANTHER" id="PTHR39441:SF1">
    <property type="entry name" value="DUF2252 DOMAIN-CONTAINING PROTEIN"/>
    <property type="match status" value="1"/>
</dbReference>
<dbReference type="KEGG" id="pfer:IRI77_35135"/>
<keyword evidence="3" id="KW-1185">Reference proteome</keyword>
<dbReference type="Proteomes" id="UP000593892">
    <property type="component" value="Chromosome"/>
</dbReference>
<dbReference type="AlphaFoldDB" id="A0A7S7NYR9"/>
<accession>A0A7S7NYR9</accession>
<feature type="region of interest" description="Disordered" evidence="1">
    <location>
        <begin position="1"/>
        <end position="32"/>
    </location>
</feature>
<organism evidence="2 3">
    <name type="scientific">Paludibaculum fermentans</name>
    <dbReference type="NCBI Taxonomy" id="1473598"/>
    <lineage>
        <taxon>Bacteria</taxon>
        <taxon>Pseudomonadati</taxon>
        <taxon>Acidobacteriota</taxon>
        <taxon>Terriglobia</taxon>
        <taxon>Bryobacterales</taxon>
        <taxon>Bryobacteraceae</taxon>
        <taxon>Paludibaculum</taxon>
    </lineage>
</organism>
<name>A0A7S7NYR9_PALFE</name>
<reference evidence="2 3" key="1">
    <citation type="submission" date="2020-10" db="EMBL/GenBank/DDBJ databases">
        <title>Complete genome sequence of Paludibaculum fermentans P105T, a facultatively anaerobic acidobacterium capable of dissimilatory Fe(III) reduction.</title>
        <authorList>
            <person name="Dedysh S.N."/>
            <person name="Beletsky A.V."/>
            <person name="Kulichevskaya I.S."/>
            <person name="Mardanov A.V."/>
            <person name="Ravin N.V."/>
        </authorList>
    </citation>
    <scope>NUCLEOTIDE SEQUENCE [LARGE SCALE GENOMIC DNA]</scope>
    <source>
        <strain evidence="2 3">P105</strain>
    </source>
</reference>
<feature type="compositionally biased region" description="Basic and acidic residues" evidence="1">
    <location>
        <begin position="10"/>
        <end position="28"/>
    </location>
</feature>
<dbReference type="PANTHER" id="PTHR39441">
    <property type="entry name" value="DUF2252 DOMAIN-CONTAINING PROTEIN"/>
    <property type="match status" value="1"/>
</dbReference>
<evidence type="ECO:0000313" key="3">
    <source>
        <dbReference type="Proteomes" id="UP000593892"/>
    </source>
</evidence>
<protein>
    <submittedName>
        <fullName evidence="2">DUF2252 domain-containing protein</fullName>
    </submittedName>
</protein>
<dbReference type="Pfam" id="PF10009">
    <property type="entry name" value="DUF2252"/>
    <property type="match status" value="1"/>
</dbReference>
<dbReference type="EMBL" id="CP063849">
    <property type="protein sequence ID" value="QOY92263.1"/>
    <property type="molecule type" value="Genomic_DNA"/>
</dbReference>
<dbReference type="InterPro" id="IPR018721">
    <property type="entry name" value="DUF2252"/>
</dbReference>
<evidence type="ECO:0000256" key="1">
    <source>
        <dbReference type="SAM" id="MobiDB-lite"/>
    </source>
</evidence>
<proteinExistence type="predicted"/>